<dbReference type="Proteomes" id="UP001268610">
    <property type="component" value="Unassembled WGS sequence"/>
</dbReference>
<evidence type="ECO:0000256" key="1">
    <source>
        <dbReference type="SAM" id="Phobius"/>
    </source>
</evidence>
<name>A0A2A6KMJ9_9HYPH</name>
<organism evidence="2 5">
    <name type="scientific">Rhizobium hidalgonense</name>
    <dbReference type="NCBI Taxonomy" id="1538159"/>
    <lineage>
        <taxon>Bacteria</taxon>
        <taxon>Pseudomonadati</taxon>
        <taxon>Pseudomonadota</taxon>
        <taxon>Alphaproteobacteria</taxon>
        <taxon>Hyphomicrobiales</taxon>
        <taxon>Rhizobiaceae</taxon>
        <taxon>Rhizobium/Agrobacterium group</taxon>
        <taxon>Rhizobium</taxon>
    </lineage>
</organism>
<reference evidence="3 4" key="1">
    <citation type="submission" date="2017-09" db="EMBL/GenBank/DDBJ databases">
        <title>Comparative genomics of rhizobia isolated from Phaseolus vulgaris in China.</title>
        <authorList>
            <person name="Tong W."/>
        </authorList>
    </citation>
    <scope>NUCLEOTIDE SEQUENCE [LARGE SCALE GENOMIC DNA]</scope>
    <source>
        <strain evidence="3 4">FH14</strain>
    </source>
</reference>
<gene>
    <name evidence="3" type="ORF">CO674_02185</name>
    <name evidence="2" type="ORF">RJJ65_03125</name>
</gene>
<dbReference type="AlphaFoldDB" id="A0A2A6KMJ9"/>
<sequence length="197" mass="22178">MRLGDMQSVLQISVALNLAYFSFREIRTPALKQYDRAMRQTDETIARALALYRSVPKPEKILPGSEETSAWMTADVEAQKLNLHIWNQRRSQAPYSENMYSYDKAVSYAALVVGAIAFVLLVLCSAFAGEAIRIRYFLGVTGICLLPTMMAVAYSWLIAGMVEKEIGIVKDRALAVEQEMQRLTEKVPRKYFSAPAL</sequence>
<evidence type="ECO:0000313" key="4">
    <source>
        <dbReference type="Proteomes" id="UP000219914"/>
    </source>
</evidence>
<protein>
    <submittedName>
        <fullName evidence="2">Uncharacterized protein</fullName>
    </submittedName>
</protein>
<feature type="transmembrane region" description="Helical" evidence="1">
    <location>
        <begin position="105"/>
        <end position="128"/>
    </location>
</feature>
<feature type="transmembrane region" description="Helical" evidence="1">
    <location>
        <begin position="134"/>
        <end position="157"/>
    </location>
</feature>
<reference evidence="2" key="2">
    <citation type="submission" date="2023-04" db="EMBL/GenBank/DDBJ databases">
        <title>Genomic characterization of faba bean (Vicia faba) microsymbionts in Mexican soils.</title>
        <authorList>
            <person name="Rivera Orduna F.N."/>
            <person name="Guevara-Luna J."/>
            <person name="Yan J."/>
            <person name="Arroyo-Herrera I."/>
            <person name="Li Y."/>
            <person name="Vasquez-Murrieta M.S."/>
            <person name="Wang E.T."/>
        </authorList>
    </citation>
    <scope>NUCLEOTIDE SEQUENCE</scope>
    <source>
        <strain evidence="2">CH26</strain>
    </source>
</reference>
<evidence type="ECO:0000313" key="5">
    <source>
        <dbReference type="Proteomes" id="UP001268610"/>
    </source>
</evidence>
<keyword evidence="1" id="KW-0472">Membrane</keyword>
<keyword evidence="1" id="KW-1133">Transmembrane helix</keyword>
<dbReference type="Proteomes" id="UP000219914">
    <property type="component" value="Unassembled WGS sequence"/>
</dbReference>
<evidence type="ECO:0000313" key="3">
    <source>
        <dbReference type="EMBL" id="PDT25622.1"/>
    </source>
</evidence>
<dbReference type="EMBL" id="NWSY01000001">
    <property type="protein sequence ID" value="PDT25622.1"/>
    <property type="molecule type" value="Genomic_DNA"/>
</dbReference>
<dbReference type="EMBL" id="JAVLSF010000001">
    <property type="protein sequence ID" value="MDR9771664.1"/>
    <property type="molecule type" value="Genomic_DNA"/>
</dbReference>
<dbReference type="RefSeq" id="WP_025416498.1">
    <property type="nucleotide sequence ID" value="NZ_JAVLSD010000019.1"/>
</dbReference>
<proteinExistence type="predicted"/>
<keyword evidence="1" id="KW-0812">Transmembrane</keyword>
<keyword evidence="4" id="KW-1185">Reference proteome</keyword>
<evidence type="ECO:0000313" key="2">
    <source>
        <dbReference type="EMBL" id="MDR9771664.1"/>
    </source>
</evidence>
<accession>A0A2A6KMJ9</accession>
<comment type="caution">
    <text evidence="2">The sequence shown here is derived from an EMBL/GenBank/DDBJ whole genome shotgun (WGS) entry which is preliminary data.</text>
</comment>